<sequence length="836" mass="86463">MPRVVDPRPRRVADKDPLQGLLNFEEIDLTAEKAGERIVGALDHVRDTLLQWIKDTTGIDLSGAVAFVDWMVEQIREQIGVNLATLQELLENLEVPSLGELLAALNGTYTGDDAILTGIAGWSRNVRARLGGLIDASRIPQLSLAQLTSRPGPNLLSGFGDFADGDTLDGDDVWVWDGAVGHDAPGSARTTANGTTKILTSEAVAVADGQQLECTGWVRWAAASGAGPCMQLLIVPFVGDVAQAPVVIANIVAPPGTTGASSESTLGGSYVVPAGVTSVRVRLTVEAAMTAGTVWFDDIVLRKTATSLPQQWVSGLTSALSSLGADVGAALEWIRELIAKLTGRVRSSIEDAIADALTFANQLKTLLTGGTVSAPLPSLTDAVALGQGQVSGLPTALNTLHGNVEAVIDGIFQGAANAVSSTGKTLNEAREALLNLFGLADGAQAAALAAQQQLQELTNDTTQPGFSGTVWSQVFGGSDGSPLPAGDWVSSPELVIRDDGFLGIDFNAATGVYFGRSVRAFQTDNQSASIVLGSRISSGDSLPTYVAIRCNDDMTAGVACRVTRDSLALGRFTRAGTAVTFTPWASAPRTHHTGDLIKTRCSGDNFDAIVNGITRLSYTDSAQSAPKGVGYQRSGVLETKATPLFVTTTSFRIASFAMADWLPVGVGVTTPSWRLRRGTTANLALEVGHGSIAAMPAAFYTVNDQAVAVTVNDLGAGAVQITEAGWYEIAATSTNLDNSDTGSAIGTQSGLANAYRPTLWVLYVDGTAIAGPIMAGVPTTVYLAAGQVVRPGVSAAWPANATAVSDGGSTGITGGRSNITHVGGGTSASFTGRKVA</sequence>
<organism evidence="1 2">
    <name type="scientific">Gordonia phage BetterKatz</name>
    <dbReference type="NCBI Taxonomy" id="1821551"/>
    <lineage>
        <taxon>Viruses</taxon>
        <taxon>Duplodnaviria</taxon>
        <taxon>Heunggongvirae</taxon>
        <taxon>Uroviricota</taxon>
        <taxon>Caudoviricetes</taxon>
        <taxon>Betterkatzvirus</taxon>
        <taxon>Betterkatzvirus betterkatz</taxon>
    </lineage>
</organism>
<name>A0A142KC27_9CAUD</name>
<gene>
    <name evidence="1" type="primary">25</name>
    <name evidence="1" type="ORF">SEA_BETTERKATZ_25</name>
</gene>
<dbReference type="Proteomes" id="UP000203938">
    <property type="component" value="Segment"/>
</dbReference>
<dbReference type="OrthoDB" id="1809at10239"/>
<dbReference type="Gene3D" id="2.60.120.260">
    <property type="entry name" value="Galactose-binding domain-like"/>
    <property type="match status" value="1"/>
</dbReference>
<dbReference type="KEGG" id="vg:29125590"/>
<dbReference type="RefSeq" id="YP_009302782.1">
    <property type="nucleotide sequence ID" value="NC_031247.1"/>
</dbReference>
<evidence type="ECO:0000313" key="2">
    <source>
        <dbReference type="Proteomes" id="UP000203938"/>
    </source>
</evidence>
<keyword evidence="2" id="KW-1185">Reference proteome</keyword>
<evidence type="ECO:0000313" key="1">
    <source>
        <dbReference type="EMBL" id="AMS03660.1"/>
    </source>
</evidence>
<proteinExistence type="predicted"/>
<dbReference type="GeneID" id="29125590"/>
<protein>
    <submittedName>
        <fullName evidence="1">Minor tail protein</fullName>
    </submittedName>
</protein>
<reference evidence="2" key="1">
    <citation type="submission" date="2016-03" db="EMBL/GenBank/DDBJ databases">
        <authorList>
            <person name="Berryman E.N."/>
            <person name="Forrest K.M."/>
            <person name="McHale L."/>
            <person name="Wertz A.T."/>
            <person name="Zhuang Z."/>
            <person name="Kasturiarachi N.S."/>
            <person name="Pressimone C.A."/>
            <person name="Schiebel J.G."/>
            <person name="Furbee E.C."/>
            <person name="Grubb S.R."/>
            <person name="Warner M.H."/>
            <person name="Montgomery M.T."/>
            <person name="Garlena R.A."/>
            <person name="Russell D.A."/>
            <person name="Pope W.H."/>
            <person name="Jacobs-Sera D."/>
            <person name="Hendrix R.W."/>
            <person name="Hatfull G.F."/>
        </authorList>
    </citation>
    <scope>NUCLEOTIDE SEQUENCE [LARGE SCALE GENOMIC DNA]</scope>
</reference>
<dbReference type="EMBL" id="KU963261">
    <property type="protein sequence ID" value="AMS03660.1"/>
    <property type="molecule type" value="Genomic_DNA"/>
</dbReference>
<accession>A0A142KC27</accession>